<dbReference type="Pfam" id="PF03810">
    <property type="entry name" value="IBN_N"/>
    <property type="match status" value="1"/>
</dbReference>
<feature type="repeat" description="HEAT" evidence="8">
    <location>
        <begin position="386"/>
        <end position="424"/>
    </location>
</feature>
<evidence type="ECO:0000256" key="1">
    <source>
        <dbReference type="ARBA" id="ARBA00004123"/>
    </source>
</evidence>
<evidence type="ECO:0000256" key="5">
    <source>
        <dbReference type="ARBA" id="ARBA00022737"/>
    </source>
</evidence>
<dbReference type="OrthoDB" id="7862313at2759"/>
<dbReference type="SMART" id="SM00913">
    <property type="entry name" value="IBN_N"/>
    <property type="match status" value="1"/>
</dbReference>
<dbReference type="SMART" id="SM01349">
    <property type="entry name" value="TOG"/>
    <property type="match status" value="1"/>
</dbReference>
<name>A0A438N2K6_EXOME</name>
<evidence type="ECO:0000313" key="12">
    <source>
        <dbReference type="Proteomes" id="UP000288859"/>
    </source>
</evidence>
<feature type="repeat" description="HEAT" evidence="8">
    <location>
        <begin position="966"/>
        <end position="1001"/>
    </location>
</feature>
<dbReference type="InterPro" id="IPR034085">
    <property type="entry name" value="TOG"/>
</dbReference>
<evidence type="ECO:0000256" key="4">
    <source>
        <dbReference type="ARBA" id="ARBA00022490"/>
    </source>
</evidence>
<dbReference type="SUPFAM" id="SSF48371">
    <property type="entry name" value="ARM repeat"/>
    <property type="match status" value="2"/>
</dbReference>
<dbReference type="InterPro" id="IPR021133">
    <property type="entry name" value="HEAT_type_2"/>
</dbReference>
<dbReference type="Pfam" id="PF24714">
    <property type="entry name" value="TOR1L1_N"/>
    <property type="match status" value="1"/>
</dbReference>
<evidence type="ECO:0000256" key="8">
    <source>
        <dbReference type="PROSITE-ProRule" id="PRU00103"/>
    </source>
</evidence>
<feature type="compositionally biased region" description="Acidic residues" evidence="9">
    <location>
        <begin position="653"/>
        <end position="671"/>
    </location>
</feature>
<feature type="domain" description="Importin N-terminal" evidence="10">
    <location>
        <begin position="24"/>
        <end position="91"/>
    </location>
</feature>
<keyword evidence="3" id="KW-0813">Transport</keyword>
<dbReference type="InterPro" id="IPR016024">
    <property type="entry name" value="ARM-type_fold"/>
</dbReference>
<dbReference type="InterPro" id="IPR040122">
    <property type="entry name" value="Importin_beta"/>
</dbReference>
<dbReference type="InterPro" id="IPR057672">
    <property type="entry name" value="TPR_IPO4/5"/>
</dbReference>
<keyword evidence="6" id="KW-0653">Protein transport</keyword>
<dbReference type="PANTHER" id="PTHR10527">
    <property type="entry name" value="IMPORTIN BETA"/>
    <property type="match status" value="1"/>
</dbReference>
<dbReference type="GO" id="GO:0005737">
    <property type="term" value="C:cytoplasm"/>
    <property type="evidence" value="ECO:0007669"/>
    <property type="project" value="UniProtKB-SubCell"/>
</dbReference>
<evidence type="ECO:0000313" key="11">
    <source>
        <dbReference type="EMBL" id="RVX69970.1"/>
    </source>
</evidence>
<reference evidence="11 12" key="1">
    <citation type="submission" date="2017-03" db="EMBL/GenBank/DDBJ databases">
        <title>Genomes of endolithic fungi from Antarctica.</title>
        <authorList>
            <person name="Coleine C."/>
            <person name="Masonjones S."/>
            <person name="Stajich J.E."/>
        </authorList>
    </citation>
    <scope>NUCLEOTIDE SEQUENCE [LARGE SCALE GENOMIC DNA]</scope>
    <source>
        <strain evidence="11 12">CCFEE 6314</strain>
    </source>
</reference>
<evidence type="ECO:0000256" key="2">
    <source>
        <dbReference type="ARBA" id="ARBA00004496"/>
    </source>
</evidence>
<dbReference type="GO" id="GO:0005634">
    <property type="term" value="C:nucleus"/>
    <property type="evidence" value="ECO:0007669"/>
    <property type="project" value="UniProtKB-ARBA"/>
</dbReference>
<comment type="subcellular location">
    <subcellularLocation>
        <location evidence="2">Cytoplasm</location>
    </subcellularLocation>
    <subcellularLocation>
        <location evidence="1">Nucleus</location>
    </subcellularLocation>
</comment>
<dbReference type="Gene3D" id="1.25.10.10">
    <property type="entry name" value="Leucine-rich Repeat Variant"/>
    <property type="match status" value="2"/>
</dbReference>
<dbReference type="PROSITE" id="PS50166">
    <property type="entry name" value="IMPORTIN_B_NT"/>
    <property type="match status" value="1"/>
</dbReference>
<dbReference type="GO" id="GO:0031267">
    <property type="term" value="F:small GTPase binding"/>
    <property type="evidence" value="ECO:0007669"/>
    <property type="project" value="InterPro"/>
</dbReference>
<dbReference type="VEuPathDB" id="FungiDB:PV10_07803"/>
<evidence type="ECO:0000256" key="6">
    <source>
        <dbReference type="ARBA" id="ARBA00022927"/>
    </source>
</evidence>
<dbReference type="GO" id="GO:0006606">
    <property type="term" value="P:protein import into nucleus"/>
    <property type="evidence" value="ECO:0007669"/>
    <property type="project" value="InterPro"/>
</dbReference>
<evidence type="ECO:0000259" key="10">
    <source>
        <dbReference type="PROSITE" id="PS50166"/>
    </source>
</evidence>
<organism evidence="11 12">
    <name type="scientific">Exophiala mesophila</name>
    <name type="common">Black yeast-like fungus</name>
    <dbReference type="NCBI Taxonomy" id="212818"/>
    <lineage>
        <taxon>Eukaryota</taxon>
        <taxon>Fungi</taxon>
        <taxon>Dikarya</taxon>
        <taxon>Ascomycota</taxon>
        <taxon>Pezizomycotina</taxon>
        <taxon>Eurotiomycetes</taxon>
        <taxon>Chaetothyriomycetidae</taxon>
        <taxon>Chaetothyriales</taxon>
        <taxon>Herpotrichiellaceae</taxon>
        <taxon>Exophiala</taxon>
    </lineage>
</organism>
<dbReference type="InterPro" id="IPR011989">
    <property type="entry name" value="ARM-like"/>
</dbReference>
<keyword evidence="4" id="KW-0963">Cytoplasm</keyword>
<dbReference type="PROSITE" id="PS50077">
    <property type="entry name" value="HEAT_REPEAT"/>
    <property type="match status" value="2"/>
</dbReference>
<protein>
    <recommendedName>
        <fullName evidence="10">Importin N-terminal domain-containing protein</fullName>
    </recommendedName>
</protein>
<dbReference type="InterPro" id="IPR057600">
    <property type="entry name" value="TORTIFOLIA1/SINE1-2_N"/>
</dbReference>
<gene>
    <name evidence="11" type="ORF">B0A52_05805</name>
</gene>
<dbReference type="InterPro" id="IPR001494">
    <property type="entry name" value="Importin-beta_N"/>
</dbReference>
<dbReference type="AlphaFoldDB" id="A0A438N2K6"/>
<evidence type="ECO:0000256" key="9">
    <source>
        <dbReference type="SAM" id="MobiDB-lite"/>
    </source>
</evidence>
<accession>A0A438N2K6</accession>
<sequence length="1126" mass="124030">MDQQKFLGQLAIVLDPKKGNLKTATNILQNEFYKQPDSLLFLIQLIISHDSPELKQLAATQAKPLVSKHWTKISPNQRQHARSQLFQATLSESSSLVRHAGSRLISSIAQVDLDDGEWPELPGLLQQAATSANPAERAIGVYVLYSILETMGDGFSSKFKELFALFSKTIKDPDSLEVRVNTLLAIAKMALVIDADEDPASIKSFQAIFPDMVAVLKDTIDSGSEDKAMLAFEVFNTLLTAEYQLMSKHFQDLVAFMNQIATNLDAADETRTQAISFLMQCVVYRRLRVQGAKLGESLTKSMLQIVTEIDQESTDDDDITPARSALGLIDTMAQSLPASQVVVPLLDALPQYSRHSDPKYRQATILALGFVVEGAPDFLSSQLASVLPILYALLEDSDVTVRKAALQTTARLADDLPEDITKQHEKLMPLLIKNLTAAMSAYNGEEEGPSIDIMKSGTSAIDAVVDGMDAADAVPYLDKLAPFLQKLFKHPDFKIKALAAGALGSLASTVEAPFLPYLSDSMNAMQEYIVKKENEDELELRASCTDAMGEFAVAVGAAEFKDYVQPLMRTSEEALHLDHSRLKESTYILWGSLAKVYEEDFAPFLGGVVKGLFECIDQEEADLEVELGDSAKDLLGKEVTIAGRKVKVAGPESDSDDDDGDIEDVQLDDDDDSDWGDLATVTPLALEKEIAIEVIGDLASNTKTAYLPYIEKTIEKILPLTEHSYENVRKATLSTLHRAYAALYDISEESGQIQKWRPGLPLQIEPTNELKKFGEVLMAATLNVWPEEEDTSLRHNFVYEAKAIFNPLNLILISSSPSRYGRYLNADHERSATVTEISRALSENLKMTGPSLLSYPDVLTSIVQVVGNIITKKHPCQLDLGEDELDDEDVEGTELEWVVVDSAMDVISGLASALGASFGELWKIFEKQILRYASGPESLGRASACGVLAEIITGMDTAVTPYTPQLMNILMKRLSDEDAQVKSNAAYAIGRLVEKSNDDTTIIKAYPQILQKLESVLHITEARCTDNAAGCVSRLILKHKSKVPVSQVVPVLVESGILPLKDDFQENEPVWKMIIQLYRDQDETVQQLTPKLAPIMLSVLGEPEDQLTDEVREQLQALVEHLKSIQ</sequence>
<keyword evidence="7" id="KW-0539">Nucleus</keyword>
<dbReference type="Pfam" id="PF25780">
    <property type="entry name" value="TPR_IPO5"/>
    <property type="match status" value="2"/>
</dbReference>
<feature type="region of interest" description="Disordered" evidence="9">
    <location>
        <begin position="646"/>
        <end position="671"/>
    </location>
</feature>
<keyword evidence="5" id="KW-0677">Repeat</keyword>
<proteinExistence type="predicted"/>
<evidence type="ECO:0000256" key="3">
    <source>
        <dbReference type="ARBA" id="ARBA00022448"/>
    </source>
</evidence>
<dbReference type="Proteomes" id="UP000288859">
    <property type="component" value="Unassembled WGS sequence"/>
</dbReference>
<dbReference type="EMBL" id="NAJM01000026">
    <property type="protein sequence ID" value="RVX69970.1"/>
    <property type="molecule type" value="Genomic_DNA"/>
</dbReference>
<evidence type="ECO:0000256" key="7">
    <source>
        <dbReference type="ARBA" id="ARBA00023242"/>
    </source>
</evidence>
<comment type="caution">
    <text evidence="11">The sequence shown here is derived from an EMBL/GenBank/DDBJ whole genome shotgun (WGS) entry which is preliminary data.</text>
</comment>